<sequence>MGFMTVGGRGAMSAKNAVRRAALVLVAAMGVASCLAADDGPAPTAALRDSSIERVLVRGYAAIGDRYITAIKDYGPLTAEAIKSVSALDSQIRLEERDGALVLFQGDRIVAQRPVPAERDDGPAWGETTALLLRSAMDASQPLRTAGRDRVLRAALDGTTRKLDRNSRYSDPAESRDNRFNREGDGGIGVTVEAENDQTVVRMVQAGAPAEAAGVRAGDRIVSVDSHGVAGKPMREIVRLLRGRVGSTVAMGVFRPAESREVVFEIRRAYVIPTTVTYERRGDIALVKLTGFNKGTPEALKAALEKAAAEIGPAMAGVILDMRDNPGGLLDRSITTAGLLLDSGTVLTTEGRHPDSRMTFRSGSGALMPRVPMVAVMNGRSASAAEILAAALQDRGRAVVVGSTSYGKGTVQTVVPLPNDGELTLTWSRMLAPSGYAWAEIGVLPTVCSAKFSHSGTLAGELEHRAQEVRRTMAEWHMVRDPTPERVSALRALCPPSDQSPAKDIELAERILHDHTLYARAIGYASSAIAERPATPAPWPPQTGDGSR</sequence>
<evidence type="ECO:0000256" key="1">
    <source>
        <dbReference type="SAM" id="MobiDB-lite"/>
    </source>
</evidence>
<dbReference type="SUPFAM" id="SSF50156">
    <property type="entry name" value="PDZ domain-like"/>
    <property type="match status" value="1"/>
</dbReference>
<dbReference type="InterPro" id="IPR001478">
    <property type="entry name" value="PDZ"/>
</dbReference>
<dbReference type="PANTHER" id="PTHR32060">
    <property type="entry name" value="TAIL-SPECIFIC PROTEASE"/>
    <property type="match status" value="1"/>
</dbReference>
<feature type="region of interest" description="Disordered" evidence="1">
    <location>
        <begin position="163"/>
        <end position="189"/>
    </location>
</feature>
<dbReference type="AlphaFoldDB" id="A0A5C8PPM9"/>
<dbReference type="GO" id="GO:0008236">
    <property type="term" value="F:serine-type peptidase activity"/>
    <property type="evidence" value="ECO:0007669"/>
    <property type="project" value="InterPro"/>
</dbReference>
<evidence type="ECO:0000259" key="3">
    <source>
        <dbReference type="PROSITE" id="PS50106"/>
    </source>
</evidence>
<keyword evidence="5" id="KW-1185">Reference proteome</keyword>
<dbReference type="CDD" id="cd06782">
    <property type="entry name" value="cpPDZ_CPP-like"/>
    <property type="match status" value="1"/>
</dbReference>
<dbReference type="GO" id="GO:0007165">
    <property type="term" value="P:signal transduction"/>
    <property type="evidence" value="ECO:0007669"/>
    <property type="project" value="TreeGrafter"/>
</dbReference>
<dbReference type="Pfam" id="PF03572">
    <property type="entry name" value="Peptidase_S41"/>
    <property type="match status" value="1"/>
</dbReference>
<evidence type="ECO:0000313" key="4">
    <source>
        <dbReference type="EMBL" id="TXL76327.1"/>
    </source>
</evidence>
<dbReference type="PANTHER" id="PTHR32060:SF30">
    <property type="entry name" value="CARBOXY-TERMINAL PROCESSING PROTEASE CTPA"/>
    <property type="match status" value="1"/>
</dbReference>
<dbReference type="GO" id="GO:0006508">
    <property type="term" value="P:proteolysis"/>
    <property type="evidence" value="ECO:0007669"/>
    <property type="project" value="InterPro"/>
</dbReference>
<dbReference type="Pfam" id="PF17820">
    <property type="entry name" value="PDZ_6"/>
    <property type="match status" value="1"/>
</dbReference>
<organism evidence="4 5">
    <name type="scientific">Vineibacter terrae</name>
    <dbReference type="NCBI Taxonomy" id="2586908"/>
    <lineage>
        <taxon>Bacteria</taxon>
        <taxon>Pseudomonadati</taxon>
        <taxon>Pseudomonadota</taxon>
        <taxon>Alphaproteobacteria</taxon>
        <taxon>Hyphomicrobiales</taxon>
        <taxon>Vineibacter</taxon>
    </lineage>
</organism>
<feature type="chain" id="PRO_5022845342" evidence="2">
    <location>
        <begin position="37"/>
        <end position="548"/>
    </location>
</feature>
<dbReference type="Gene3D" id="3.30.750.44">
    <property type="match status" value="1"/>
</dbReference>
<dbReference type="RefSeq" id="WP_147847137.1">
    <property type="nucleotide sequence ID" value="NZ_VDUZ01000011.1"/>
</dbReference>
<dbReference type="OrthoDB" id="9812068at2"/>
<keyword evidence="2" id="KW-0732">Signal</keyword>
<feature type="domain" description="PDZ" evidence="3">
    <location>
        <begin position="177"/>
        <end position="242"/>
    </location>
</feature>
<dbReference type="Proteomes" id="UP000321638">
    <property type="component" value="Unassembled WGS sequence"/>
</dbReference>
<dbReference type="GO" id="GO:0030288">
    <property type="term" value="C:outer membrane-bounded periplasmic space"/>
    <property type="evidence" value="ECO:0007669"/>
    <property type="project" value="TreeGrafter"/>
</dbReference>
<evidence type="ECO:0000256" key="2">
    <source>
        <dbReference type="SAM" id="SignalP"/>
    </source>
</evidence>
<reference evidence="4 5" key="1">
    <citation type="submission" date="2019-06" db="EMBL/GenBank/DDBJ databases">
        <title>New taxonomy in bacterial strain CC-CFT640, isolated from vineyard.</title>
        <authorList>
            <person name="Lin S.-Y."/>
            <person name="Tsai C.-F."/>
            <person name="Young C.-C."/>
        </authorList>
    </citation>
    <scope>NUCLEOTIDE SEQUENCE [LARGE SCALE GENOMIC DNA]</scope>
    <source>
        <strain evidence="4 5">CC-CFT640</strain>
    </source>
</reference>
<feature type="compositionally biased region" description="Basic and acidic residues" evidence="1">
    <location>
        <begin position="163"/>
        <end position="185"/>
    </location>
</feature>
<dbReference type="Gene3D" id="3.90.226.10">
    <property type="entry name" value="2-enoyl-CoA Hydratase, Chain A, domain 1"/>
    <property type="match status" value="1"/>
</dbReference>
<dbReference type="PROSITE" id="PS50106">
    <property type="entry name" value="PDZ"/>
    <property type="match status" value="1"/>
</dbReference>
<dbReference type="InterPro" id="IPR029045">
    <property type="entry name" value="ClpP/crotonase-like_dom_sf"/>
</dbReference>
<name>A0A5C8PPM9_9HYPH</name>
<dbReference type="EMBL" id="VDUZ01000011">
    <property type="protein sequence ID" value="TXL76327.1"/>
    <property type="molecule type" value="Genomic_DNA"/>
</dbReference>
<protein>
    <submittedName>
        <fullName evidence="4">PDZ domain-containing protein</fullName>
    </submittedName>
</protein>
<dbReference type="SMART" id="SM00245">
    <property type="entry name" value="TSPc"/>
    <property type="match status" value="1"/>
</dbReference>
<dbReference type="InterPro" id="IPR041489">
    <property type="entry name" value="PDZ_6"/>
</dbReference>
<accession>A0A5C8PPM9</accession>
<dbReference type="GO" id="GO:0004175">
    <property type="term" value="F:endopeptidase activity"/>
    <property type="evidence" value="ECO:0007669"/>
    <property type="project" value="TreeGrafter"/>
</dbReference>
<evidence type="ECO:0000313" key="5">
    <source>
        <dbReference type="Proteomes" id="UP000321638"/>
    </source>
</evidence>
<proteinExistence type="predicted"/>
<dbReference type="SMART" id="SM00228">
    <property type="entry name" value="PDZ"/>
    <property type="match status" value="1"/>
</dbReference>
<dbReference type="SUPFAM" id="SSF52096">
    <property type="entry name" value="ClpP/crotonase"/>
    <property type="match status" value="1"/>
</dbReference>
<dbReference type="InterPro" id="IPR005151">
    <property type="entry name" value="Tail-specific_protease"/>
</dbReference>
<gene>
    <name evidence="4" type="ORF">FHP25_11790</name>
</gene>
<feature type="signal peptide" evidence="2">
    <location>
        <begin position="1"/>
        <end position="36"/>
    </location>
</feature>
<comment type="caution">
    <text evidence="4">The sequence shown here is derived from an EMBL/GenBank/DDBJ whole genome shotgun (WGS) entry which is preliminary data.</text>
</comment>
<dbReference type="Gene3D" id="2.30.42.10">
    <property type="match status" value="1"/>
</dbReference>
<dbReference type="InterPro" id="IPR036034">
    <property type="entry name" value="PDZ_sf"/>
</dbReference>